<dbReference type="InterPro" id="IPR004175">
    <property type="entry name" value="RNA_CPDase"/>
</dbReference>
<feature type="active site" description="Proton acceptor" evidence="2">
    <location>
        <position position="127"/>
    </location>
</feature>
<reference evidence="4 5" key="1">
    <citation type="submission" date="2022-08" db="EMBL/GenBank/DDBJ databases">
        <title>Genome Sequence of the sulphate-reducing bacterium, Pseudodesulfovibrio sp. SYK.</title>
        <authorList>
            <person name="Kondo R."/>
            <person name="Kataoka T."/>
        </authorList>
    </citation>
    <scope>NUCLEOTIDE SEQUENCE [LARGE SCALE GENOMIC DNA]</scope>
    <source>
        <strain evidence="4 5">SYK</strain>
    </source>
</reference>
<sequence length="185" mass="20978">MPRLFIGLGLPDSYQQTVKPFTDNLNTGLDSSVRWIRPGNWHLTLKFLGNTDEKDIPTIVDALSSIHFPQFPMQAGDAGAFPNVNRPREIWLGLKQGAQQCADLADMIEDALTNMGVAREKKRFRPHLTIGWIKKTGQDDWKSILTTANQDWPIFTTERFTLWQSELKPTGAVHTVLNNFSLRTD</sequence>
<comment type="function">
    <text evidence="2">Hydrolyzes RNA 2',3'-cyclic phosphodiester to an RNA 2'-phosphomonoester.</text>
</comment>
<feature type="short sequence motif" description="HXTX 2" evidence="2">
    <location>
        <begin position="127"/>
        <end position="130"/>
    </location>
</feature>
<evidence type="ECO:0000259" key="3">
    <source>
        <dbReference type="Pfam" id="PF02834"/>
    </source>
</evidence>
<name>A0ABM8B1D5_9BACT</name>
<organism evidence="4 5">
    <name type="scientific">Pseudodesulfovibrio nedwellii</name>
    <dbReference type="NCBI Taxonomy" id="2973072"/>
    <lineage>
        <taxon>Bacteria</taxon>
        <taxon>Pseudomonadati</taxon>
        <taxon>Thermodesulfobacteriota</taxon>
        <taxon>Desulfovibrionia</taxon>
        <taxon>Desulfovibrionales</taxon>
        <taxon>Desulfovibrionaceae</taxon>
    </lineage>
</organism>
<dbReference type="NCBIfam" id="TIGR02258">
    <property type="entry name" value="2_5_ligase"/>
    <property type="match status" value="1"/>
</dbReference>
<dbReference type="Pfam" id="PF02834">
    <property type="entry name" value="LigT_PEase"/>
    <property type="match status" value="2"/>
</dbReference>
<dbReference type="SUPFAM" id="SSF55144">
    <property type="entry name" value="LigT-like"/>
    <property type="match status" value="1"/>
</dbReference>
<keyword evidence="1 2" id="KW-0378">Hydrolase</keyword>
<gene>
    <name evidence="4" type="ORF">SYK_19900</name>
</gene>
<dbReference type="Gene3D" id="3.90.1140.10">
    <property type="entry name" value="Cyclic phosphodiesterase"/>
    <property type="match status" value="1"/>
</dbReference>
<dbReference type="HAMAP" id="MF_01940">
    <property type="entry name" value="RNA_CPDase"/>
    <property type="match status" value="1"/>
</dbReference>
<dbReference type="EMBL" id="AP026709">
    <property type="protein sequence ID" value="BDQ37630.1"/>
    <property type="molecule type" value="Genomic_DNA"/>
</dbReference>
<feature type="domain" description="Phosphoesterase HXTX" evidence="3">
    <location>
        <begin position="9"/>
        <end position="91"/>
    </location>
</feature>
<protein>
    <recommendedName>
        <fullName evidence="2">RNA 2',3'-cyclic phosphodiesterase</fullName>
        <shortName evidence="2">RNA 2',3'-CPDase</shortName>
        <ecNumber evidence="2">3.1.4.58</ecNumber>
    </recommendedName>
</protein>
<feature type="active site" description="Proton donor" evidence="2">
    <location>
        <position position="42"/>
    </location>
</feature>
<dbReference type="InterPro" id="IPR014051">
    <property type="entry name" value="Phosphoesterase_HXTX"/>
</dbReference>
<feature type="domain" description="Phosphoesterase HXTX" evidence="3">
    <location>
        <begin position="95"/>
        <end position="171"/>
    </location>
</feature>
<comment type="similarity">
    <text evidence="2">Belongs to the 2H phosphoesterase superfamily. ThpR family.</text>
</comment>
<accession>A0ABM8B1D5</accession>
<dbReference type="PANTHER" id="PTHR35561:SF1">
    <property type="entry name" value="RNA 2',3'-CYCLIC PHOSPHODIESTERASE"/>
    <property type="match status" value="1"/>
</dbReference>
<evidence type="ECO:0000313" key="4">
    <source>
        <dbReference type="EMBL" id="BDQ37630.1"/>
    </source>
</evidence>
<dbReference type="PANTHER" id="PTHR35561">
    <property type="entry name" value="RNA 2',3'-CYCLIC PHOSPHODIESTERASE"/>
    <property type="match status" value="1"/>
</dbReference>
<proteinExistence type="inferred from homology"/>
<dbReference type="RefSeq" id="WP_281760148.1">
    <property type="nucleotide sequence ID" value="NZ_AP026709.1"/>
</dbReference>
<evidence type="ECO:0000256" key="2">
    <source>
        <dbReference type="HAMAP-Rule" id="MF_01940"/>
    </source>
</evidence>
<feature type="short sequence motif" description="HXTX 1" evidence="2">
    <location>
        <begin position="42"/>
        <end position="45"/>
    </location>
</feature>
<evidence type="ECO:0000256" key="1">
    <source>
        <dbReference type="ARBA" id="ARBA00022801"/>
    </source>
</evidence>
<dbReference type="InterPro" id="IPR009097">
    <property type="entry name" value="Cyclic_Pdiesterase"/>
</dbReference>
<dbReference type="Proteomes" id="UP001317742">
    <property type="component" value="Chromosome"/>
</dbReference>
<keyword evidence="5" id="KW-1185">Reference proteome</keyword>
<comment type="catalytic activity">
    <reaction evidence="2">
        <text>a 3'-end 2',3'-cyclophospho-ribonucleotide-RNA + H2O = a 3'-end 2'-phospho-ribonucleotide-RNA + H(+)</text>
        <dbReference type="Rhea" id="RHEA:11828"/>
        <dbReference type="Rhea" id="RHEA-COMP:10464"/>
        <dbReference type="Rhea" id="RHEA-COMP:17353"/>
        <dbReference type="ChEBI" id="CHEBI:15377"/>
        <dbReference type="ChEBI" id="CHEBI:15378"/>
        <dbReference type="ChEBI" id="CHEBI:83064"/>
        <dbReference type="ChEBI" id="CHEBI:173113"/>
        <dbReference type="EC" id="3.1.4.58"/>
    </reaction>
</comment>
<dbReference type="EC" id="3.1.4.58" evidence="2"/>
<evidence type="ECO:0000313" key="5">
    <source>
        <dbReference type="Proteomes" id="UP001317742"/>
    </source>
</evidence>